<proteinExistence type="inferred from homology"/>
<evidence type="ECO:0000256" key="1">
    <source>
        <dbReference type="ARBA" id="ARBA00010923"/>
    </source>
</evidence>
<evidence type="ECO:0000256" key="4">
    <source>
        <dbReference type="SAM" id="MobiDB-lite"/>
    </source>
</evidence>
<dbReference type="Proteomes" id="UP000266258">
    <property type="component" value="Unassembled WGS sequence"/>
</dbReference>
<sequence>MDELRLYTSTNPAEQVKEQNTFTDSIKKSSAKKTSNQPKLRFAGFSKDWNKTKLGDLVSITTGKVNLDEADENGKYNFYTCGIKVLKTNSYAFEGPAITIAGNGSIGFMQLVDGKFNAYQRTYVLQNFKADRSFIFNVIKKPLDKKIKMESRGGVIPYIVLDMLTDLHFHLPEEIEQQKIGNFFKDLDKLIQMSKVLKENYSILKEYLLRQLIPSTRNPIPRLRFASFDSPWDVITFEKIGSVKSCKRVLIEQTTPEGDIPFYKIGTFGGQADAYITRELFETYKSKYPYPKKGDVMMSAIGTIGKSIVYNGEEAYYKDSNIIWLTNDKGIDSKFLQILLSIVNWGAEGSTLRKISSKDILNMLTVLPSKEEQIKVSNLITDVENHIKELSSKISSLERFKQALLQRMFV</sequence>
<name>A0A3A1Y5X1_9GAMM</name>
<dbReference type="GO" id="GO:0009307">
    <property type="term" value="P:DNA restriction-modification system"/>
    <property type="evidence" value="ECO:0007669"/>
    <property type="project" value="UniProtKB-KW"/>
</dbReference>
<reference evidence="6 7" key="1">
    <citation type="submission" date="2017-08" db="EMBL/GenBank/DDBJ databases">
        <title>Reclassification of Bisgaard taxon 37 and 44.</title>
        <authorList>
            <person name="Christensen H."/>
        </authorList>
    </citation>
    <scope>NUCLEOTIDE SEQUENCE [LARGE SCALE GENOMIC DNA]</scope>
    <source>
        <strain evidence="6 7">B96_4</strain>
    </source>
</reference>
<gene>
    <name evidence="6" type="ORF">CJP74_01300</name>
</gene>
<dbReference type="OrthoDB" id="9798929at2"/>
<dbReference type="InterPro" id="IPR052021">
    <property type="entry name" value="Type-I_RS_S_subunit"/>
</dbReference>
<dbReference type="InterPro" id="IPR000055">
    <property type="entry name" value="Restrct_endonuc_typeI_TRD"/>
</dbReference>
<comment type="caution">
    <text evidence="6">The sequence shown here is derived from an EMBL/GenBank/DDBJ whole genome shotgun (WGS) entry which is preliminary data.</text>
</comment>
<dbReference type="Gene3D" id="1.10.287.1120">
    <property type="entry name" value="Bipartite methylase S protein"/>
    <property type="match status" value="1"/>
</dbReference>
<dbReference type="PANTHER" id="PTHR30408:SF12">
    <property type="entry name" value="TYPE I RESTRICTION ENZYME MJAVIII SPECIFICITY SUBUNIT"/>
    <property type="match status" value="1"/>
</dbReference>
<dbReference type="PANTHER" id="PTHR30408">
    <property type="entry name" value="TYPE-1 RESTRICTION ENZYME ECOKI SPECIFICITY PROTEIN"/>
    <property type="match status" value="1"/>
</dbReference>
<comment type="similarity">
    <text evidence="1">Belongs to the type-I restriction system S methylase family.</text>
</comment>
<dbReference type="RefSeq" id="WP_119496475.1">
    <property type="nucleotide sequence ID" value="NZ_NRJH01000012.1"/>
</dbReference>
<dbReference type="GO" id="GO:0003677">
    <property type="term" value="F:DNA binding"/>
    <property type="evidence" value="ECO:0007669"/>
    <property type="project" value="UniProtKB-KW"/>
</dbReference>
<evidence type="ECO:0000256" key="3">
    <source>
        <dbReference type="ARBA" id="ARBA00023125"/>
    </source>
</evidence>
<dbReference type="InterPro" id="IPR044946">
    <property type="entry name" value="Restrct_endonuc_typeI_TRD_sf"/>
</dbReference>
<evidence type="ECO:0000313" key="6">
    <source>
        <dbReference type="EMBL" id="RIY33653.1"/>
    </source>
</evidence>
<dbReference type="Gene3D" id="3.90.220.20">
    <property type="entry name" value="DNA methylase specificity domains"/>
    <property type="match status" value="2"/>
</dbReference>
<dbReference type="Pfam" id="PF01420">
    <property type="entry name" value="Methylase_S"/>
    <property type="match status" value="2"/>
</dbReference>
<evidence type="ECO:0000313" key="7">
    <source>
        <dbReference type="Proteomes" id="UP000266258"/>
    </source>
</evidence>
<feature type="domain" description="Type I restriction modification DNA specificity" evidence="5">
    <location>
        <begin position="47"/>
        <end position="196"/>
    </location>
</feature>
<dbReference type="AlphaFoldDB" id="A0A3A1Y5X1"/>
<keyword evidence="3" id="KW-0238">DNA-binding</keyword>
<evidence type="ECO:0000259" key="5">
    <source>
        <dbReference type="Pfam" id="PF01420"/>
    </source>
</evidence>
<dbReference type="EMBL" id="NRJH01000012">
    <property type="protein sequence ID" value="RIY33653.1"/>
    <property type="molecule type" value="Genomic_DNA"/>
</dbReference>
<keyword evidence="2" id="KW-0680">Restriction system</keyword>
<accession>A0A3A1Y5X1</accession>
<feature type="domain" description="Type I restriction modification DNA specificity" evidence="5">
    <location>
        <begin position="230"/>
        <end position="393"/>
    </location>
</feature>
<keyword evidence="7" id="KW-1185">Reference proteome</keyword>
<dbReference type="SUPFAM" id="SSF116734">
    <property type="entry name" value="DNA methylase specificity domain"/>
    <property type="match status" value="2"/>
</dbReference>
<feature type="compositionally biased region" description="Polar residues" evidence="4">
    <location>
        <begin position="7"/>
        <end position="24"/>
    </location>
</feature>
<feature type="region of interest" description="Disordered" evidence="4">
    <location>
        <begin position="1"/>
        <end position="35"/>
    </location>
</feature>
<organism evidence="6 7">
    <name type="scientific">Psittacicella melopsittaci</name>
    <dbReference type="NCBI Taxonomy" id="2028576"/>
    <lineage>
        <taxon>Bacteria</taxon>
        <taxon>Pseudomonadati</taxon>
        <taxon>Pseudomonadota</taxon>
        <taxon>Gammaproteobacteria</taxon>
        <taxon>Pasteurellales</taxon>
        <taxon>Psittacicellaceae</taxon>
        <taxon>Psittacicella</taxon>
    </lineage>
</organism>
<evidence type="ECO:0000256" key="2">
    <source>
        <dbReference type="ARBA" id="ARBA00022747"/>
    </source>
</evidence>
<protein>
    <recommendedName>
        <fullName evidence="5">Type I restriction modification DNA specificity domain-containing protein</fullName>
    </recommendedName>
</protein>